<dbReference type="Pfam" id="PF21628">
    <property type="entry name" value="Gp10-like"/>
    <property type="match status" value="1"/>
</dbReference>
<evidence type="ECO:0000313" key="4">
    <source>
        <dbReference type="Proteomes" id="UP000237073"/>
    </source>
</evidence>
<evidence type="ECO:0000313" key="3">
    <source>
        <dbReference type="EMBL" id="POP44459.1"/>
    </source>
</evidence>
<dbReference type="Proteomes" id="UP000237073">
    <property type="component" value="Unassembled WGS sequence"/>
</dbReference>
<reference evidence="4 5" key="1">
    <citation type="submission" date="2018-01" db="EMBL/GenBank/DDBJ databases">
        <title>Superficieibacter electus gen. nov., sp. nov., an extended-spectrum beta-lactamase possessing member of the Enterobacteriaceae family, isolated from intensive care unit surfaces.</title>
        <authorList>
            <person name="Potter R.F."/>
            <person name="D'Souza A.W."/>
        </authorList>
    </citation>
    <scope>NUCLEOTIDE SEQUENCE [LARGE SCALE GENOMIC DNA]</scope>
    <source>
        <strain evidence="3 5">BP-1</strain>
        <strain evidence="2 4">BP-2</strain>
    </source>
</reference>
<dbReference type="RefSeq" id="WP_103677871.1">
    <property type="nucleotide sequence ID" value="NZ_PQGD01000020.1"/>
</dbReference>
<dbReference type="InterPro" id="IPR049302">
    <property type="entry name" value="Gp10-like"/>
</dbReference>
<organism evidence="3 5">
    <name type="scientific">Superficieibacter electus</name>
    <dbReference type="NCBI Taxonomy" id="2022662"/>
    <lineage>
        <taxon>Bacteria</taxon>
        <taxon>Pseudomonadati</taxon>
        <taxon>Pseudomonadota</taxon>
        <taxon>Gammaproteobacteria</taxon>
        <taxon>Enterobacterales</taxon>
        <taxon>Enterobacteriaceae</taxon>
        <taxon>Superficieibacter</taxon>
    </lineage>
</organism>
<evidence type="ECO:0000313" key="2">
    <source>
        <dbReference type="EMBL" id="POP42151.1"/>
    </source>
</evidence>
<dbReference type="EMBL" id="PQGD01000020">
    <property type="protein sequence ID" value="POP44459.1"/>
    <property type="molecule type" value="Genomic_DNA"/>
</dbReference>
<proteinExistence type="predicted"/>
<dbReference type="OrthoDB" id="9155546at2"/>
<dbReference type="EMBL" id="PQGE01000021">
    <property type="protein sequence ID" value="POP42151.1"/>
    <property type="molecule type" value="Genomic_DNA"/>
</dbReference>
<evidence type="ECO:0000313" key="5">
    <source>
        <dbReference type="Proteomes" id="UP000247005"/>
    </source>
</evidence>
<dbReference type="Proteomes" id="UP000247005">
    <property type="component" value="Unassembled WGS sequence"/>
</dbReference>
<gene>
    <name evidence="3" type="ORF">CHU32_21115</name>
    <name evidence="2" type="ORF">CHU33_20230</name>
</gene>
<name>A0A2P5GJS8_9ENTR</name>
<evidence type="ECO:0000256" key="1">
    <source>
        <dbReference type="SAM" id="MobiDB-lite"/>
    </source>
</evidence>
<dbReference type="AlphaFoldDB" id="A0A2P5GJS8"/>
<accession>A0A2P5GJS8</accession>
<feature type="region of interest" description="Disordered" evidence="1">
    <location>
        <begin position="85"/>
        <end position="108"/>
    </location>
</feature>
<sequence length="108" mass="11761">MELVNLKIGTDTFQDENGETKTRDDYPWGLCIELNNETLTKLKATPQPAGTEVMITAKAIIRSTSTRDTEEGMQHNASLQITDMAISPATPQAPERSTAEVMYGSGGE</sequence>
<feature type="region of interest" description="Disordered" evidence="1">
    <location>
        <begin position="1"/>
        <end position="23"/>
    </location>
</feature>
<keyword evidence="4" id="KW-1185">Reference proteome</keyword>
<protein>
    <submittedName>
        <fullName evidence="3">Uncharacterized protein</fullName>
    </submittedName>
</protein>
<comment type="caution">
    <text evidence="3">The sequence shown here is derived from an EMBL/GenBank/DDBJ whole genome shotgun (WGS) entry which is preliminary data.</text>
</comment>